<dbReference type="Proteomes" id="UP000769780">
    <property type="component" value="Unassembled WGS sequence"/>
</dbReference>
<comment type="caution">
    <text evidence="1">The sequence shown here is derived from an EMBL/GenBank/DDBJ whole genome shotgun (WGS) entry which is preliminary data.</text>
</comment>
<evidence type="ECO:0000313" key="1">
    <source>
        <dbReference type="EMBL" id="MBY0098408.1"/>
    </source>
</evidence>
<gene>
    <name evidence="1" type="ORF">H0185_16600</name>
</gene>
<organism evidence="1 2">
    <name type="scientific">Mesobacillus maritimus</name>
    <dbReference type="NCBI Taxonomy" id="1643336"/>
    <lineage>
        <taxon>Bacteria</taxon>
        <taxon>Bacillati</taxon>
        <taxon>Bacillota</taxon>
        <taxon>Bacilli</taxon>
        <taxon>Bacillales</taxon>
        <taxon>Bacillaceae</taxon>
        <taxon>Mesobacillus</taxon>
    </lineage>
</organism>
<protein>
    <submittedName>
        <fullName evidence="1">Uncharacterized protein</fullName>
    </submittedName>
</protein>
<accession>A0ABS7K880</accession>
<proteinExistence type="predicted"/>
<sequence length="97" mass="11302">MGNRKNTEGWEEAKKRCRLNEADIQMAKELGLTPKSLLKNIPTPDQKWKAPVHLWLRELYESKFGKRVTVKPTPNKETMKKKKVDKSSIIPLEDLPF</sequence>
<evidence type="ECO:0000313" key="2">
    <source>
        <dbReference type="Proteomes" id="UP000769780"/>
    </source>
</evidence>
<name>A0ABS7K880_9BACI</name>
<reference evidence="1 2" key="1">
    <citation type="submission" date="2020-07" db="EMBL/GenBank/DDBJ databases">
        <title>Fungal Genomes of the International Space Station.</title>
        <authorList>
            <person name="Seuylemezian A."/>
            <person name="Singh N.K."/>
            <person name="Wood J."/>
            <person name="Venkateswaran K."/>
        </authorList>
    </citation>
    <scope>NUCLEOTIDE SEQUENCE [LARGE SCALE GENOMIC DNA]</scope>
    <source>
        <strain evidence="1 2">PL-B2</strain>
    </source>
</reference>
<keyword evidence="2" id="KW-1185">Reference proteome</keyword>
<dbReference type="EMBL" id="JACWFH010000023">
    <property type="protein sequence ID" value="MBY0098408.1"/>
    <property type="molecule type" value="Genomic_DNA"/>
</dbReference>
<dbReference type="RefSeq" id="WP_221874626.1">
    <property type="nucleotide sequence ID" value="NZ_JACWFH010000023.1"/>
</dbReference>